<feature type="compositionally biased region" description="Polar residues" evidence="2">
    <location>
        <begin position="101"/>
        <end position="111"/>
    </location>
</feature>
<evidence type="ECO:0000256" key="2">
    <source>
        <dbReference type="SAM" id="MobiDB-lite"/>
    </source>
</evidence>
<dbReference type="Proteomes" id="UP000838412">
    <property type="component" value="Chromosome 6"/>
</dbReference>
<reference evidence="3" key="1">
    <citation type="submission" date="2022-01" db="EMBL/GenBank/DDBJ databases">
        <authorList>
            <person name="Braso-Vives M."/>
        </authorList>
    </citation>
    <scope>NUCLEOTIDE SEQUENCE</scope>
</reference>
<keyword evidence="1" id="KW-0802">TPR repeat</keyword>
<proteinExistence type="predicted"/>
<dbReference type="InterPro" id="IPR019734">
    <property type="entry name" value="TPR_rpt"/>
</dbReference>
<protein>
    <submittedName>
        <fullName evidence="3">TTC28 protein</fullName>
    </submittedName>
</protein>
<name>A0A8K0A1Y2_BRALA</name>
<dbReference type="OrthoDB" id="3259098at2759"/>
<dbReference type="SMART" id="SM00028">
    <property type="entry name" value="TPR"/>
    <property type="match status" value="11"/>
</dbReference>
<organism evidence="3 4">
    <name type="scientific">Branchiostoma lanceolatum</name>
    <name type="common">Common lancelet</name>
    <name type="synonym">Amphioxus lanceolatum</name>
    <dbReference type="NCBI Taxonomy" id="7740"/>
    <lineage>
        <taxon>Eukaryota</taxon>
        <taxon>Metazoa</taxon>
        <taxon>Chordata</taxon>
        <taxon>Cephalochordata</taxon>
        <taxon>Leptocardii</taxon>
        <taxon>Amphioxiformes</taxon>
        <taxon>Branchiostomatidae</taxon>
        <taxon>Branchiostoma</taxon>
    </lineage>
</organism>
<feature type="repeat" description="TPR" evidence="1">
    <location>
        <begin position="340"/>
        <end position="373"/>
    </location>
</feature>
<dbReference type="PANTHER" id="PTHR19959:SF119">
    <property type="entry name" value="FUNGAL LIPASE-LIKE DOMAIN-CONTAINING PROTEIN"/>
    <property type="match status" value="1"/>
</dbReference>
<feature type="repeat" description="TPR" evidence="1">
    <location>
        <begin position="648"/>
        <end position="681"/>
    </location>
</feature>
<dbReference type="EMBL" id="OV696691">
    <property type="protein sequence ID" value="CAH1267084.1"/>
    <property type="molecule type" value="Genomic_DNA"/>
</dbReference>
<dbReference type="Pfam" id="PF13181">
    <property type="entry name" value="TPR_8"/>
    <property type="match status" value="1"/>
</dbReference>
<dbReference type="PANTHER" id="PTHR19959">
    <property type="entry name" value="KINESIN LIGHT CHAIN"/>
    <property type="match status" value="1"/>
</dbReference>
<feature type="repeat" description="TPR" evidence="1">
    <location>
        <begin position="560"/>
        <end position="593"/>
    </location>
</feature>
<dbReference type="PROSITE" id="PS50005">
    <property type="entry name" value="TPR"/>
    <property type="match status" value="4"/>
</dbReference>
<sequence>MLRVCEKLREADAKGRRYGLACAETGYLRALVDAMADRDRLLEVELLKSLGDVNLEKGRLGKDVGKLNMALALYMAAVVRCRNRDQGEGIEHRYKYTERLSQGVTSKGSQGKEQTTEDKETTTPAKVAEMFQVLDKRRAAGGNSVLVGYAQLMVEGIVNGNNMLETEAIRSLGDVYLKRGTETRDTRNLTRATALYNTALARCHNVHGTVVIVHRLLHTAKIRQDINTTRTRDGRTTSQLHLQVMPLMIYKEHLQDGLKALQTGDLDKAEQSFAAGLKSVHVKGQHMKEAEPLYKLGDVYLKRGIQSKDGGDFTKAAALYNAAMMVQSIYGEDTAHPDIASSLNNLGNAWGNLGDHRKAISYYEQAIQMKRSIYGEGTAHPDIASSLNNLGYAWWKLGDHRKAVSYYEQSLRMRQSIYGEGTAHPDIASSLNHLGGAWSDLGDHRKVISYYEQSLQMRRSIYGEDTVHPDIAITLNNLGKAWSDLGDHIKAVSYYEQSLIMKRSIYGGDTAHPDIAHSLGNLGITMGNLGNRQKAVRYHEQALQMMRRIYGENTPHPDIASLLNNLGNAWNNIGDVRKAVRYYEQSLQIEQSIYGVGTAHPDVASSLNNLGSAWRILGDLKKAVSYHEQSLQMMRSIYGEDTAHPDIACSLGNLGNAWGDIGDHRKAVSYYEQALQIKRSIYGEDNEHPDIARLLNDLGGAWGNLGDHRKSVRYAEQSLQMRRSIYEYNTGYSVSPEVPARPRVGSPDGRRAIRPAGGLGPRWAGTLLRLSLASLSWPGPVGGDIAAAITGFSYGLVQWAGTFLRLSLASLTAWSSGRGHCCGYHWLLSWPGPVGGGIAAAYNHWLPSHGLVQWAGTLLRLSLASLTAWSSGRGHCCGYHWLLLRPGPVGGDISAAITGFSHGLVQWAGTLLRLSLASLMAWSSGRGHAAAITGFSHGLDQWAGACCGYHWLPSHGLDQWAGALLRLSLASLTAWSSGRGHCCGYHWLLSRPGPVGGDIAAAITGFSHGLDQRAGACCGYHWLLSRPGPVGGGIAAAITGFSHGLVKWAGACCGYHWLPSHGLVQWAGACCGYHWFLSWPGPVGGGMLWLSLASLSWPGPVGGGIAAAITGFSHGLDQWAGALLRLSLASLTAWSSGRGHAVAITGFPLMAWTSGRGHCSGYHWLLSRPGPVGGDIAAAITGFSNGLVQWAGTLLQLSLVSLTAWSSGRGHCCSYHWLLSWPGPGGGGIAAAINWLLSWPGPVGSGIAAAITGFSHGLVQWAGTLLRLSLASLMAWSSGRGHCCSYHWLPSHGLVQWAGTLMRLSLVSLTAWSSGRGHCCGYHWLLSRPGPVGGDIAAAITGFPLTAWSSGRGHCCGYHWFLSRPGPVGGDIAAAITGFPLTAWSSGRGHCCGYHWLLSRPGPVGGDIAAAITGFSHGLVQWSGALLRLSLVSLTAWSSGRGHCCGYHWLLSRPGPVGGDIAAAITGFSHCLVQWAGALLQLSLASLTAWSSGRGHCCSYHWLLSRPGPVGGDIAAAITGFPLTAMSSGRGHCCGYHWLPSHGLVQWTGALLQLSLTSLSRPGPVDGDIAAAITGFSHGLVQWAGTLLQLSLVSLTAWSSGQGHCCGYHWLLSRPGPVGGDIAAAITGFSHGLVQWAGALLRLSLASLTAWSSGQGHCCGYHWLLSRPGPVGRGIAAAITGFSHGLVQWAVALLQLSLASLSRPGPMGGDIAAAITGFSHGLVQGAGALLQLSLASLTAWSSGRGHCCGYHWLLSRPGPVDGDIAAAINWLLSWPGPVGSGIAAAITGFPLTAWSSGRGHCCSYHWFLSRPGPVGRGIAAAITGFPLTAWSSGRGHSCGYHWLLSRPVGGGIAAAITGFSHGLVQWTGTLLRLSLASLSRPGPVGGDIAAAITGFSHGLVQWAGTLLRLSLVSLTAWSSGRGHSCGYHWLLSRPGPVGGDIAAAITGFSHGLVQWAGALLRLSLASLTAWSSGRGHCCGYHWLLSRPGPVGGDIAAAITGFPLTAWSSGQGHCCSYHWLPSHGLVQWTGALLQLSLTSLSRPGPVGGDIAAAITGFSNGLVQWAGALLRLSLASLMACGRGHCCSYHWFLSRPGLVGGGIAAAITGFPLTAWSNGRGHCCGYQLASLMAWSSGQWHCCSYHWLPSHGLVQWAGTLLRLSLASLMAWSSGRGHCCSYHWLPSHGLVQWAGTLMRLSLVSLTAWSSGRGHCCGYHWLLSRPGPVGGDIAAAITGFSHGLVQWSGALLRLSLVSLTAWSSGRGHCCGYHWLLSRPGPVGGDIAAAITGFSHCLVQWAGALLQLSLASLTAWSSGQGHCCSYHWLLSRPGPVGGDIAAAITGFPLTAMSSGRGHCCGYHWLPSHGLVQWTGALLQLSLTSLSRPGPVDGDIAAAITGFSHGLVQWAGTLLQLSLVSLTAWSSGQGHCCGYHWLLSRPGPVGGDIAAAITGFSHGLVQWAGALLRLSLASLTAWSSGQGHCCGYHWLLSRPGPVGRGIAAAITGFSHGLVQWTVALLQLSLASLSRPGPMGGDIAAAITGFSHGLVQGAGALLQLSLASLTAWSSGRGHCCGYHWLLSWPGPGGGGIAAAINWLLSWPGPVGGDIAAAITGFPLTALSSGRGHSCGYHWLLSRPGPVGGDIAAAITGFSHCLVQWAGTLLRLSLVSLTAWSSGRGHCCGYHWLLSRPGPVGGDIAAAITGFSHGLVQWAGT</sequence>
<evidence type="ECO:0000313" key="4">
    <source>
        <dbReference type="Proteomes" id="UP000838412"/>
    </source>
</evidence>
<dbReference type="InterPro" id="IPR011990">
    <property type="entry name" value="TPR-like_helical_dom_sf"/>
</dbReference>
<dbReference type="Pfam" id="PF13424">
    <property type="entry name" value="TPR_12"/>
    <property type="match status" value="4"/>
</dbReference>
<gene>
    <name evidence="3" type="primary">TTC28</name>
    <name evidence="3" type="ORF">BLAG_LOCUS20559</name>
</gene>
<feature type="region of interest" description="Disordered" evidence="2">
    <location>
        <begin position="101"/>
        <end position="123"/>
    </location>
</feature>
<dbReference type="SUPFAM" id="SSF81901">
    <property type="entry name" value="HCP-like"/>
    <property type="match status" value="1"/>
</dbReference>
<keyword evidence="4" id="KW-1185">Reference proteome</keyword>
<dbReference type="Gene3D" id="1.25.40.10">
    <property type="entry name" value="Tetratricopeptide repeat domain"/>
    <property type="match status" value="3"/>
</dbReference>
<evidence type="ECO:0000256" key="1">
    <source>
        <dbReference type="PROSITE-ProRule" id="PRU00339"/>
    </source>
</evidence>
<feature type="repeat" description="TPR" evidence="1">
    <location>
        <begin position="384"/>
        <end position="417"/>
    </location>
</feature>
<dbReference type="SUPFAM" id="SSF48452">
    <property type="entry name" value="TPR-like"/>
    <property type="match status" value="1"/>
</dbReference>
<accession>A0A8K0A1Y2</accession>
<evidence type="ECO:0000313" key="3">
    <source>
        <dbReference type="EMBL" id="CAH1267084.1"/>
    </source>
</evidence>